<protein>
    <recommendedName>
        <fullName evidence="3">Tetratricopeptide repeat protein</fullName>
    </recommendedName>
</protein>
<dbReference type="Gene3D" id="1.25.40.10">
    <property type="entry name" value="Tetratricopeptide repeat domain"/>
    <property type="match status" value="1"/>
</dbReference>
<dbReference type="InterPro" id="IPR011990">
    <property type="entry name" value="TPR-like_helical_dom_sf"/>
</dbReference>
<name>A0A9D9HPK0_9SPIR</name>
<reference evidence="1" key="1">
    <citation type="submission" date="2020-10" db="EMBL/GenBank/DDBJ databases">
        <authorList>
            <person name="Gilroy R."/>
        </authorList>
    </citation>
    <scope>NUCLEOTIDE SEQUENCE</scope>
    <source>
        <strain evidence="1">10532</strain>
    </source>
</reference>
<dbReference type="EMBL" id="JADIMM010000080">
    <property type="protein sequence ID" value="MBO8457949.1"/>
    <property type="molecule type" value="Genomic_DNA"/>
</dbReference>
<evidence type="ECO:0000313" key="1">
    <source>
        <dbReference type="EMBL" id="MBO8457949.1"/>
    </source>
</evidence>
<dbReference type="AlphaFoldDB" id="A0A9D9HPK0"/>
<accession>A0A9D9HPK0</accession>
<proteinExistence type="predicted"/>
<dbReference type="SUPFAM" id="SSF48452">
    <property type="entry name" value="TPR-like"/>
    <property type="match status" value="1"/>
</dbReference>
<reference evidence="1" key="2">
    <citation type="journal article" date="2021" name="PeerJ">
        <title>Extensive microbial diversity within the chicken gut microbiome revealed by metagenomics and culture.</title>
        <authorList>
            <person name="Gilroy R."/>
            <person name="Ravi A."/>
            <person name="Getino M."/>
            <person name="Pursley I."/>
            <person name="Horton D.L."/>
            <person name="Alikhan N.F."/>
            <person name="Baker D."/>
            <person name="Gharbi K."/>
            <person name="Hall N."/>
            <person name="Watson M."/>
            <person name="Adriaenssens E.M."/>
            <person name="Foster-Nyarko E."/>
            <person name="Jarju S."/>
            <person name="Secka A."/>
            <person name="Antonio M."/>
            <person name="Oren A."/>
            <person name="Chaudhuri R.R."/>
            <person name="La Ragione R."/>
            <person name="Hildebrand F."/>
            <person name="Pallen M.J."/>
        </authorList>
    </citation>
    <scope>NUCLEOTIDE SEQUENCE</scope>
    <source>
        <strain evidence="1">10532</strain>
    </source>
</reference>
<dbReference type="Proteomes" id="UP000823638">
    <property type="component" value="Unassembled WGS sequence"/>
</dbReference>
<gene>
    <name evidence="1" type="ORF">IAA81_06945</name>
</gene>
<organism evidence="1 2">
    <name type="scientific">Candidatus Gallitreponema excrementavium</name>
    <dbReference type="NCBI Taxonomy" id="2840840"/>
    <lineage>
        <taxon>Bacteria</taxon>
        <taxon>Pseudomonadati</taxon>
        <taxon>Spirochaetota</taxon>
        <taxon>Spirochaetia</taxon>
        <taxon>Spirochaetales</taxon>
        <taxon>Candidatus Gallitreponema</taxon>
    </lineage>
</organism>
<evidence type="ECO:0008006" key="3">
    <source>
        <dbReference type="Google" id="ProtNLM"/>
    </source>
</evidence>
<evidence type="ECO:0000313" key="2">
    <source>
        <dbReference type="Proteomes" id="UP000823638"/>
    </source>
</evidence>
<sequence>MVFTLDFKGDYVVKSVVNFFILGLLFFCTLNIHADDTDSRALEFLNRAIVSLGRGEYQDAVAYSRNCSLLSPELGDGWYGEALALIAGKQPVYEILAALEKAGSCNRWIFYNKNNCLGQYCRYLAVTTDYETVLEVSGKVSPENTTAELLLARMMAFYGLNRVQDAREVFKTSLDRFPFDTRFLQVFFDREKDTVVNSSDVGFVNLVGEALAKVDLHSGTLDFSDAKLILSSVYFLPSEEERIRVLRACSANGVSTPEGTLEMLRYGVISGETALEAFKKFSGDGISLEVFLEIPSLLKPGREISLFNEMISGYSGVILRDDNGDGYWDTRITYSKGNPYKIERDKNQDGLRDWILDCDGGTPVSIQMENNGLTGYYKKYPVLEKLEVGENTFLLKPNSLKWTPVSIKPYAFVSNILFYVPEINEFAPDLTENVLYSHSSVVQRPVSDNPGAREQMELVNGIPVASVFSENNKPYAYCSFRNGFLSSMKIDMDRDGSFEAYELYEADYSTGSSQLKTFYIDKDRDGNYEYREDYGETYRIRWDFDDDGVTDSEYNVYKDGREQTIIRHPVTGENCEIIAQNGVPLSVAFNGTVEKIIPGEVSNFFWLGFVPADNEKDIALKIQEKYNLSHTGFVSDLVKVDDREILVVKTGENYYAQIIGEQK</sequence>
<comment type="caution">
    <text evidence="1">The sequence shown here is derived from an EMBL/GenBank/DDBJ whole genome shotgun (WGS) entry which is preliminary data.</text>
</comment>